<protein>
    <recommendedName>
        <fullName evidence="2">NERD domain-containing protein</fullName>
    </recommendedName>
</protein>
<dbReference type="Pfam" id="PF08378">
    <property type="entry name" value="NERD"/>
    <property type="match status" value="1"/>
</dbReference>
<evidence type="ECO:0000313" key="4">
    <source>
        <dbReference type="Proteomes" id="UP000429644"/>
    </source>
</evidence>
<dbReference type="PROSITE" id="PS50965">
    <property type="entry name" value="NERD"/>
    <property type="match status" value="1"/>
</dbReference>
<proteinExistence type="predicted"/>
<feature type="non-terminal residue" evidence="3">
    <location>
        <position position="1"/>
    </location>
</feature>
<accession>A0A7J9UZF0</accession>
<sequence length="297" mass="32033">MMPPNPGGGGDIGPRRRGAANVHQTGTSLRSRAPGQSAMAQLRRLEAGRSRRGLLRRLLGLGALSREGRSWYQGALGEIAAARELARLGPRWLVLHAVPVGAADSDIDHVAIGPAGVYTINTKHHAGQDVAVSEALWVSGQRTDHLRNSRHEAGRAARLLGAATGRAVVVRPIVAIHGAKRVTIRRRPRDVEVLTVRHLTRWLAKQRPRLTEEDAAAIRSAAEDPRTWRTRLVPGLEPAPEDSMELRAWFDRLDGTVRAARRRRIVVGIAGFSVVAAVILRSVAALPPGLVAALIPG</sequence>
<evidence type="ECO:0000259" key="2">
    <source>
        <dbReference type="PROSITE" id="PS50965"/>
    </source>
</evidence>
<organism evidence="3 4">
    <name type="scientific">Georgenia ruanii</name>
    <dbReference type="NCBI Taxonomy" id="348442"/>
    <lineage>
        <taxon>Bacteria</taxon>
        <taxon>Bacillati</taxon>
        <taxon>Actinomycetota</taxon>
        <taxon>Actinomycetes</taxon>
        <taxon>Micrococcales</taxon>
        <taxon>Bogoriellaceae</taxon>
        <taxon>Georgenia</taxon>
    </lineage>
</organism>
<comment type="caution">
    <text evidence="3">The sequence shown here is derived from an EMBL/GenBank/DDBJ whole genome shotgun (WGS) entry which is preliminary data.</text>
</comment>
<evidence type="ECO:0000256" key="1">
    <source>
        <dbReference type="SAM" id="MobiDB-lite"/>
    </source>
</evidence>
<keyword evidence="4" id="KW-1185">Reference proteome</keyword>
<evidence type="ECO:0000313" key="3">
    <source>
        <dbReference type="EMBL" id="MPV89260.1"/>
    </source>
</evidence>
<name>A0A7J9UZF0_9MICO</name>
<feature type="domain" description="NERD" evidence="2">
    <location>
        <begin position="73"/>
        <end position="183"/>
    </location>
</feature>
<dbReference type="Proteomes" id="UP000429644">
    <property type="component" value="Unassembled WGS sequence"/>
</dbReference>
<reference evidence="3 4" key="1">
    <citation type="submission" date="2019-10" db="EMBL/GenBank/DDBJ databases">
        <title>Georgenia wutianyii sp. nov. and Georgenia yuyongxinii sp. nov. isolated from plateau pika (Ochotona curzoniae) in the Qinghai-Tibet plateau of China.</title>
        <authorList>
            <person name="Tian Z."/>
        </authorList>
    </citation>
    <scope>NUCLEOTIDE SEQUENCE [LARGE SCALE GENOMIC DNA]</scope>
    <source>
        <strain evidence="3 4">JCM 15130</strain>
    </source>
</reference>
<dbReference type="EMBL" id="WHPD01002447">
    <property type="protein sequence ID" value="MPV89260.1"/>
    <property type="molecule type" value="Genomic_DNA"/>
</dbReference>
<gene>
    <name evidence="3" type="ORF">GB882_11330</name>
</gene>
<dbReference type="OrthoDB" id="5793358at2"/>
<dbReference type="AlphaFoldDB" id="A0A7J9UZF0"/>
<feature type="region of interest" description="Disordered" evidence="1">
    <location>
        <begin position="1"/>
        <end position="38"/>
    </location>
</feature>
<dbReference type="InterPro" id="IPR011528">
    <property type="entry name" value="NERD"/>
</dbReference>